<dbReference type="VEuPathDB" id="FungiDB:HCDG_04554"/>
<sequence length="124" mass="14350">MRETPKPTAKGPKRKFNSRQQLLSSARFLVTTTRKGIFIRVPMMMMMMMKSTKYVSRKIENSPLLEHGYRFLQEEGRLDSPDGHGDLHLNYWEGIQAIVIIGAFWSIRPKLRVGRSVLPVRSMS</sequence>
<dbReference type="HOGENOM" id="CLU_2003276_0_0_1"/>
<reference evidence="2" key="1">
    <citation type="submission" date="2009-05" db="EMBL/GenBank/DDBJ databases">
        <title>The genome sequence of Ajellomyces capsulatus strain H143.</title>
        <authorList>
            <person name="Champion M."/>
            <person name="Cuomo C.A."/>
            <person name="Ma L.-J."/>
            <person name="Henn M.R."/>
            <person name="Sil A."/>
            <person name="Goldman B."/>
            <person name="Young S.K."/>
            <person name="Kodira C.D."/>
            <person name="Zeng Q."/>
            <person name="Koehrsen M."/>
            <person name="Alvarado L."/>
            <person name="Berlin A.M."/>
            <person name="Borenstein D."/>
            <person name="Chen Z."/>
            <person name="Engels R."/>
            <person name="Freedman E."/>
            <person name="Gellesch M."/>
            <person name="Goldberg J."/>
            <person name="Griggs A."/>
            <person name="Gujja S."/>
            <person name="Heiman D.I."/>
            <person name="Hepburn T.A."/>
            <person name="Howarth C."/>
            <person name="Jen D."/>
            <person name="Larson L."/>
            <person name="Lewis B."/>
            <person name="Mehta T."/>
            <person name="Park D."/>
            <person name="Pearson M."/>
            <person name="Roberts A."/>
            <person name="Saif S."/>
            <person name="Shea T.D."/>
            <person name="Shenoy N."/>
            <person name="Sisk P."/>
            <person name="Stolte C."/>
            <person name="Sykes S."/>
            <person name="Walk T."/>
            <person name="White J."/>
            <person name="Yandava C."/>
            <person name="Klein B."/>
            <person name="McEwen J.G."/>
            <person name="Puccia R."/>
            <person name="Goldman G.H."/>
            <person name="Felipe M.S."/>
            <person name="Nino-Vega G."/>
            <person name="San-Blas G."/>
            <person name="Taylor J.W."/>
            <person name="Mendoza L."/>
            <person name="Galagan J.E."/>
            <person name="Nusbaum C."/>
            <person name="Birren B.W."/>
        </authorList>
    </citation>
    <scope>NUCLEOTIDE SEQUENCE [LARGE SCALE GENOMIC DNA]</scope>
    <source>
        <strain evidence="2">H143</strain>
    </source>
</reference>
<evidence type="ECO:0000313" key="1">
    <source>
        <dbReference type="EMBL" id="EER40908.1"/>
    </source>
</evidence>
<protein>
    <submittedName>
        <fullName evidence="1">Uncharacterized protein</fullName>
    </submittedName>
</protein>
<organism evidence="1 2">
    <name type="scientific">Ajellomyces capsulatus (strain H143)</name>
    <name type="common">Darling's disease fungus</name>
    <name type="synonym">Histoplasma capsulatum</name>
    <dbReference type="NCBI Taxonomy" id="544712"/>
    <lineage>
        <taxon>Eukaryota</taxon>
        <taxon>Fungi</taxon>
        <taxon>Dikarya</taxon>
        <taxon>Ascomycota</taxon>
        <taxon>Pezizomycotina</taxon>
        <taxon>Eurotiomycetes</taxon>
        <taxon>Eurotiomycetidae</taxon>
        <taxon>Onygenales</taxon>
        <taxon>Ajellomycetaceae</taxon>
        <taxon>Histoplasma</taxon>
    </lineage>
</organism>
<dbReference type="OMA" id="WSIRPKL"/>
<name>C6HF31_AJECH</name>
<dbReference type="EMBL" id="GG692424">
    <property type="protein sequence ID" value="EER40908.1"/>
    <property type="molecule type" value="Genomic_DNA"/>
</dbReference>
<accession>C6HF31</accession>
<proteinExistence type="predicted"/>
<dbReference type="AlphaFoldDB" id="C6HF31"/>
<evidence type="ECO:0000313" key="2">
    <source>
        <dbReference type="Proteomes" id="UP000002624"/>
    </source>
</evidence>
<gene>
    <name evidence="1" type="ORF">HCDG_04554</name>
</gene>
<dbReference type="Proteomes" id="UP000002624">
    <property type="component" value="Unassembled WGS sequence"/>
</dbReference>